<feature type="compositionally biased region" description="Basic and acidic residues" evidence="2">
    <location>
        <begin position="50"/>
        <end position="64"/>
    </location>
</feature>
<feature type="compositionally biased region" description="Basic residues" evidence="2">
    <location>
        <begin position="121"/>
        <end position="137"/>
    </location>
</feature>
<dbReference type="PANTHER" id="PTHR14398">
    <property type="entry name" value="RNA RECOGNITION RRM/RNP DOMAIN"/>
    <property type="match status" value="1"/>
</dbReference>
<feature type="compositionally biased region" description="Basic and acidic residues" evidence="2">
    <location>
        <begin position="138"/>
        <end position="158"/>
    </location>
</feature>
<dbReference type="GO" id="GO:0003723">
    <property type="term" value="F:RNA binding"/>
    <property type="evidence" value="ECO:0007669"/>
    <property type="project" value="UniProtKB-KW"/>
</dbReference>
<proteinExistence type="predicted"/>
<feature type="non-terminal residue" evidence="3">
    <location>
        <position position="158"/>
    </location>
</feature>
<evidence type="ECO:0000313" key="3">
    <source>
        <dbReference type="EMBL" id="KAI5610636.1"/>
    </source>
</evidence>
<reference evidence="3" key="1">
    <citation type="submission" date="2018-07" db="EMBL/GenBank/DDBJ databases">
        <title>Comparative genomics of catfishes provides insights into carnivory and benthic adaptation.</title>
        <authorList>
            <person name="Zhang Y."/>
            <person name="Wang D."/>
            <person name="Peng Z."/>
            <person name="Zheng S."/>
            <person name="Shao F."/>
            <person name="Tao W."/>
        </authorList>
    </citation>
    <scope>NUCLEOTIDE SEQUENCE</scope>
    <source>
        <strain evidence="3">Chongqing</strain>
    </source>
</reference>
<dbReference type="AlphaFoldDB" id="A0AAD5A6L7"/>
<evidence type="ECO:0000313" key="4">
    <source>
        <dbReference type="Proteomes" id="UP001205998"/>
    </source>
</evidence>
<keyword evidence="4" id="KW-1185">Reference proteome</keyword>
<evidence type="ECO:0000256" key="1">
    <source>
        <dbReference type="ARBA" id="ARBA00022884"/>
    </source>
</evidence>
<dbReference type="EMBL" id="MU571708">
    <property type="protein sequence ID" value="KAI5610636.1"/>
    <property type="molecule type" value="Genomic_DNA"/>
</dbReference>
<dbReference type="InterPro" id="IPR045137">
    <property type="entry name" value="RBM26/27"/>
</dbReference>
<accession>A0AAD5A6L7</accession>
<comment type="caution">
    <text evidence="3">The sequence shown here is derived from an EMBL/GenBank/DDBJ whole genome shotgun (WGS) entry which is preliminary data.</text>
</comment>
<name>A0AAD5A6L7_SILAS</name>
<organism evidence="3 4">
    <name type="scientific">Silurus asotus</name>
    <name type="common">Amur catfish</name>
    <name type="synonym">Parasilurus asotus</name>
    <dbReference type="NCBI Taxonomy" id="30991"/>
    <lineage>
        <taxon>Eukaryota</taxon>
        <taxon>Metazoa</taxon>
        <taxon>Chordata</taxon>
        <taxon>Craniata</taxon>
        <taxon>Vertebrata</taxon>
        <taxon>Euteleostomi</taxon>
        <taxon>Actinopterygii</taxon>
        <taxon>Neopterygii</taxon>
        <taxon>Teleostei</taxon>
        <taxon>Ostariophysi</taxon>
        <taxon>Siluriformes</taxon>
        <taxon>Siluridae</taxon>
        <taxon>Silurus</taxon>
    </lineage>
</organism>
<feature type="compositionally biased region" description="Basic and acidic residues" evidence="2">
    <location>
        <begin position="73"/>
        <end position="120"/>
    </location>
</feature>
<gene>
    <name evidence="3" type="ORF">C0J50_12005</name>
</gene>
<evidence type="ECO:0000256" key="2">
    <source>
        <dbReference type="SAM" id="MobiDB-lite"/>
    </source>
</evidence>
<dbReference type="Proteomes" id="UP001205998">
    <property type="component" value="Unassembled WGS sequence"/>
</dbReference>
<dbReference type="PANTHER" id="PTHR14398:SF1">
    <property type="entry name" value="RNA-BINDING PROTEIN 27"/>
    <property type="match status" value="1"/>
</dbReference>
<sequence>CWFYNIVINEETTGFVEKLFECLATKNYLGNPPAKELPKEELKALPPKPAEAEEAGHVEDEKESRRRRSPLKNRSDFNESRNRDDRRRDERRRREPERHGKSSEMYRERERERERNERRRASSRGRSRSRSRSSSRGKSRDREQRRGERDDPKPAAAF</sequence>
<keyword evidence="1" id="KW-0694">RNA-binding</keyword>
<dbReference type="GO" id="GO:0005634">
    <property type="term" value="C:nucleus"/>
    <property type="evidence" value="ECO:0007669"/>
    <property type="project" value="TreeGrafter"/>
</dbReference>
<feature type="region of interest" description="Disordered" evidence="2">
    <location>
        <begin position="29"/>
        <end position="158"/>
    </location>
</feature>
<protein>
    <submittedName>
        <fullName evidence="3">RNA-binding protein 27 isoform X2</fullName>
    </submittedName>
</protein>